<dbReference type="PANTHER" id="PTHR46825">
    <property type="entry name" value="D-ALANYL-D-ALANINE-CARBOXYPEPTIDASE/ENDOPEPTIDASE AMPH"/>
    <property type="match status" value="1"/>
</dbReference>
<sequence length="517" mass="54497">MSGMDVAERLSDLAHSSVRPGGPGLAIGVYSDGKLTHHAAAGMASVEFEVPIGTGTRFDIASMSKQFTATAALLLCRDGRLSLDDDIRKHLPELELSVPVTVAQCLRHTGGLREWLSLSMLAGRSLTRITQAQALAFVAGLTEVNFEPGTGFSYSNTGYILVTSAIERITGQSLRAFTTERMFTPLGMTDTHFRDDSQEPLARYAYGYDVSEQGVRRADTEECAVGDGMIVTSVADLGPWFGFLHDGRVLGDDVRDALLERDDTGAPYALGIYHTTVSGQPAFGHAGGAPGYRSQLLFLPEQGIGVAVLTNDTSIDPRGIGCQALRLAAGLPDEAQPALIADQAAAEALSGFWHDSGTETTFQVEQVDDGRITLTGGLLSGTFALTSDGTWHGEDNRLHVIDGGIRAGSIYAPGRARTFLPCAAPVEGAVLPAAVYLSPEVGTLATITDEGVLELGLSLVAPIEPAPGGCFSAGMVTLRPDGDDLLVSVPGTYRLRFVRQPDGTRPVGVPPGLNLTT</sequence>
<gene>
    <name evidence="2" type="ORF">CA984_06415</name>
</gene>
<protein>
    <recommendedName>
        <fullName evidence="1">Beta-lactamase-related domain-containing protein</fullName>
    </recommendedName>
</protein>
<dbReference type="EMBL" id="NGFP01000018">
    <property type="protein sequence ID" value="OUC98646.1"/>
    <property type="molecule type" value="Genomic_DNA"/>
</dbReference>
<dbReference type="Gene3D" id="3.40.710.10">
    <property type="entry name" value="DD-peptidase/beta-lactamase superfamily"/>
    <property type="match status" value="1"/>
</dbReference>
<comment type="caution">
    <text evidence="2">The sequence shown here is derived from an EMBL/GenBank/DDBJ whole genome shotgun (WGS) entry which is preliminary data.</text>
</comment>
<dbReference type="InterPro" id="IPR012338">
    <property type="entry name" value="Beta-lactam/transpept-like"/>
</dbReference>
<dbReference type="SUPFAM" id="SSF56601">
    <property type="entry name" value="beta-lactamase/transpeptidase-like"/>
    <property type="match status" value="1"/>
</dbReference>
<organism evidence="2 3">
    <name type="scientific">Streptosporangium minutum</name>
    <dbReference type="NCBI Taxonomy" id="569862"/>
    <lineage>
        <taxon>Bacteria</taxon>
        <taxon>Bacillati</taxon>
        <taxon>Actinomycetota</taxon>
        <taxon>Actinomycetes</taxon>
        <taxon>Streptosporangiales</taxon>
        <taxon>Streptosporangiaceae</taxon>
        <taxon>Streptosporangium</taxon>
    </lineage>
</organism>
<dbReference type="PANTHER" id="PTHR46825:SF9">
    <property type="entry name" value="BETA-LACTAMASE-RELATED DOMAIN-CONTAINING PROTEIN"/>
    <property type="match status" value="1"/>
</dbReference>
<dbReference type="InterPro" id="IPR001466">
    <property type="entry name" value="Beta-lactam-related"/>
</dbReference>
<evidence type="ECO:0000313" key="3">
    <source>
        <dbReference type="Proteomes" id="UP000194761"/>
    </source>
</evidence>
<dbReference type="Pfam" id="PF00144">
    <property type="entry name" value="Beta-lactamase"/>
    <property type="match status" value="1"/>
</dbReference>
<keyword evidence="3" id="KW-1185">Reference proteome</keyword>
<evidence type="ECO:0000313" key="2">
    <source>
        <dbReference type="EMBL" id="OUC98646.1"/>
    </source>
</evidence>
<evidence type="ECO:0000259" key="1">
    <source>
        <dbReference type="Pfam" id="PF00144"/>
    </source>
</evidence>
<dbReference type="InterPro" id="IPR050491">
    <property type="entry name" value="AmpC-like"/>
</dbReference>
<reference evidence="2 3" key="1">
    <citation type="submission" date="2017-05" db="EMBL/GenBank/DDBJ databases">
        <title>Biotechnological potential of actinobacteria isolated from South African environments.</title>
        <authorList>
            <person name="Le Roes-Hill M."/>
            <person name="Prins A."/>
            <person name="Durrell K.A."/>
        </authorList>
    </citation>
    <scope>NUCLEOTIDE SEQUENCE [LARGE SCALE GENOMIC DNA]</scope>
    <source>
        <strain evidence="2">M26</strain>
    </source>
</reference>
<accession>A0A243RU79</accession>
<feature type="domain" description="Beta-lactamase-related" evidence="1">
    <location>
        <begin position="22"/>
        <end position="319"/>
    </location>
</feature>
<name>A0A243RU79_9ACTN</name>
<proteinExistence type="predicted"/>
<dbReference type="Proteomes" id="UP000194761">
    <property type="component" value="Unassembled WGS sequence"/>
</dbReference>
<dbReference type="AlphaFoldDB" id="A0A243RU79"/>